<dbReference type="InterPro" id="IPR001789">
    <property type="entry name" value="Sig_transdc_resp-reg_receiver"/>
</dbReference>
<feature type="domain" description="CheW-like" evidence="10">
    <location>
        <begin position="295"/>
        <end position="438"/>
    </location>
</feature>
<evidence type="ECO:0000313" key="13">
    <source>
        <dbReference type="Proteomes" id="UP000186868"/>
    </source>
</evidence>
<feature type="domain" description="Response regulatory" evidence="9">
    <location>
        <begin position="454"/>
        <end position="571"/>
    </location>
</feature>
<feature type="modified residue" description="4-aspartylphosphate" evidence="7">
    <location>
        <position position="504"/>
    </location>
</feature>
<dbReference type="GO" id="GO:0000160">
    <property type="term" value="P:phosphorelay signal transduction system"/>
    <property type="evidence" value="ECO:0007669"/>
    <property type="project" value="InterPro"/>
</dbReference>
<dbReference type="EMBL" id="MRCB01000019">
    <property type="protein sequence ID" value="OKH21577.1"/>
    <property type="molecule type" value="Genomic_DNA"/>
</dbReference>
<dbReference type="RefSeq" id="WP_073600404.1">
    <property type="nucleotide sequence ID" value="NZ_MRCB01000019.1"/>
</dbReference>
<dbReference type="EC" id="2.7.13.3" evidence="2"/>
<keyword evidence="4" id="KW-0808">Transferase</keyword>
<evidence type="ECO:0000256" key="1">
    <source>
        <dbReference type="ARBA" id="ARBA00000085"/>
    </source>
</evidence>
<keyword evidence="3 7" id="KW-0597">Phosphoprotein</keyword>
<evidence type="ECO:0000256" key="7">
    <source>
        <dbReference type="PROSITE-ProRule" id="PRU00169"/>
    </source>
</evidence>
<dbReference type="AlphaFoldDB" id="A0A1U7HDA7"/>
<gene>
    <name evidence="12" type="ORF">NIES593_15280</name>
</gene>
<dbReference type="Pfam" id="PF01584">
    <property type="entry name" value="CheW"/>
    <property type="match status" value="1"/>
</dbReference>
<dbReference type="InterPro" id="IPR036641">
    <property type="entry name" value="HPT_dom_sf"/>
</dbReference>
<comment type="caution">
    <text evidence="12">The sequence shown here is derived from an EMBL/GenBank/DDBJ whole genome shotgun (WGS) entry which is preliminary data.</text>
</comment>
<dbReference type="OrthoDB" id="501775at2"/>
<dbReference type="Pfam" id="PF00072">
    <property type="entry name" value="Response_reg"/>
    <property type="match status" value="1"/>
</dbReference>
<dbReference type="Pfam" id="PF01627">
    <property type="entry name" value="Hpt"/>
    <property type="match status" value="1"/>
</dbReference>
<dbReference type="InterPro" id="IPR002545">
    <property type="entry name" value="CheW-lke_dom"/>
</dbReference>
<evidence type="ECO:0000256" key="4">
    <source>
        <dbReference type="ARBA" id="ARBA00022679"/>
    </source>
</evidence>
<evidence type="ECO:0000259" key="9">
    <source>
        <dbReference type="PROSITE" id="PS50110"/>
    </source>
</evidence>
<dbReference type="PANTHER" id="PTHR43395">
    <property type="entry name" value="SENSOR HISTIDINE KINASE CHEA"/>
    <property type="match status" value="1"/>
</dbReference>
<proteinExistence type="predicted"/>
<comment type="catalytic activity">
    <reaction evidence="1">
        <text>ATP + protein L-histidine = ADP + protein N-phospho-L-histidine.</text>
        <dbReference type="EC" id="2.7.13.3"/>
    </reaction>
</comment>
<dbReference type="SMART" id="SM00448">
    <property type="entry name" value="REC"/>
    <property type="match status" value="1"/>
</dbReference>
<dbReference type="SUPFAM" id="SSF50341">
    <property type="entry name" value="CheW-like"/>
    <property type="match status" value="1"/>
</dbReference>
<evidence type="ECO:0000256" key="8">
    <source>
        <dbReference type="SAM" id="Coils"/>
    </source>
</evidence>
<name>A0A1U7HDA7_9CYAN</name>
<dbReference type="Gene3D" id="3.40.50.2300">
    <property type="match status" value="1"/>
</dbReference>
<dbReference type="SMART" id="SM00073">
    <property type="entry name" value="HPT"/>
    <property type="match status" value="1"/>
</dbReference>
<sequence length="576" mass="63724">MTLDPDFHDQAYHLFVEEALELLQQLQETLLKLPDDLSLTNVYGLVRAASTIKSGAAQVKLTDIYTLADRFENFFRRVWQEKPIVDSELADLLWQAYECLRQSLLTQIQADREEGANAIAKAEPIFTRLEAYLTPVPDELEELLALDDDLEREEEETESLLNQEVPQALANLEAILSRPKASNLATALMAQIEEFLSLGELLEISEFVAVAQITLATLQVSPQTAPTIGQLALAGFRGIWKATAKSSLTTKVKHEDLWDAEIPIAEQFLELERERMVFPIAGPQETLNEERTLKTANSLVWLAGSAAFVVSCQQVREILLAQGKCSIDASGRQWLHWQDSDLPLYRLSELLEYNSPLPVGIGGTTDPSDLMVVVLDLGRQTIAVELAVDRLMAVPEMVVKPFGSAIAPPSYCAGCAILEDENLVAVINIEALLAQKLDRMPIAVGAGSKPAPATILAIDDSRTSRRVLVLTLQKAGYRVIQAQDGEEGMRQLLQNPAVDLIVSDIEMPNLNGFGVLKSCRQNPQLAKIPVILISTYSSDRHRRLARELGAAGYLSKPFDERKLLAMLDAILKQKVR</sequence>
<dbReference type="PANTHER" id="PTHR43395:SF1">
    <property type="entry name" value="CHEMOTAXIS PROTEIN CHEA"/>
    <property type="match status" value="1"/>
</dbReference>
<dbReference type="SMART" id="SM00260">
    <property type="entry name" value="CheW"/>
    <property type="match status" value="1"/>
</dbReference>
<organism evidence="12 13">
    <name type="scientific">Hydrococcus rivularis NIES-593</name>
    <dbReference type="NCBI Taxonomy" id="1921803"/>
    <lineage>
        <taxon>Bacteria</taxon>
        <taxon>Bacillati</taxon>
        <taxon>Cyanobacteriota</taxon>
        <taxon>Cyanophyceae</taxon>
        <taxon>Pleurocapsales</taxon>
        <taxon>Hydrococcaceae</taxon>
        <taxon>Hydrococcus</taxon>
    </lineage>
</organism>
<feature type="domain" description="HPt" evidence="11">
    <location>
        <begin position="4"/>
        <end position="107"/>
    </location>
</feature>
<dbReference type="Gene3D" id="2.30.30.40">
    <property type="entry name" value="SH3 Domains"/>
    <property type="match status" value="1"/>
</dbReference>
<dbReference type="GO" id="GO:0006935">
    <property type="term" value="P:chemotaxis"/>
    <property type="evidence" value="ECO:0007669"/>
    <property type="project" value="InterPro"/>
</dbReference>
<evidence type="ECO:0000256" key="5">
    <source>
        <dbReference type="ARBA" id="ARBA00022777"/>
    </source>
</evidence>
<feature type="coiled-coil region" evidence="8">
    <location>
        <begin position="136"/>
        <end position="163"/>
    </location>
</feature>
<dbReference type="PROSITE" id="PS50894">
    <property type="entry name" value="HPT"/>
    <property type="match status" value="1"/>
</dbReference>
<evidence type="ECO:0000256" key="3">
    <source>
        <dbReference type="ARBA" id="ARBA00022553"/>
    </source>
</evidence>
<dbReference type="Proteomes" id="UP000186868">
    <property type="component" value="Unassembled WGS sequence"/>
</dbReference>
<evidence type="ECO:0000259" key="10">
    <source>
        <dbReference type="PROSITE" id="PS50851"/>
    </source>
</evidence>
<dbReference type="InterPro" id="IPR008207">
    <property type="entry name" value="Sig_transdc_His_kin_Hpt_dom"/>
</dbReference>
<dbReference type="STRING" id="1921803.NIES593_15280"/>
<dbReference type="GO" id="GO:0004673">
    <property type="term" value="F:protein histidine kinase activity"/>
    <property type="evidence" value="ECO:0007669"/>
    <property type="project" value="UniProtKB-EC"/>
</dbReference>
<dbReference type="SUPFAM" id="SSF52172">
    <property type="entry name" value="CheY-like"/>
    <property type="match status" value="1"/>
</dbReference>
<keyword evidence="5" id="KW-0418">Kinase</keyword>
<dbReference type="InterPro" id="IPR036061">
    <property type="entry name" value="CheW-like_dom_sf"/>
</dbReference>
<keyword evidence="13" id="KW-1185">Reference proteome</keyword>
<accession>A0A1U7HDA7</accession>
<keyword evidence="8" id="KW-0175">Coiled coil</keyword>
<dbReference type="SUPFAM" id="SSF47226">
    <property type="entry name" value="Histidine-containing phosphotransfer domain, HPT domain"/>
    <property type="match status" value="1"/>
</dbReference>
<evidence type="ECO:0000256" key="6">
    <source>
        <dbReference type="PROSITE-ProRule" id="PRU00110"/>
    </source>
</evidence>
<comment type="caution">
    <text evidence="6">Lacks conserved residue(s) required for the propagation of feature annotation.</text>
</comment>
<protein>
    <recommendedName>
        <fullName evidence="2">histidine kinase</fullName>
        <ecNumber evidence="2">2.7.13.3</ecNumber>
    </recommendedName>
</protein>
<dbReference type="InterPro" id="IPR051315">
    <property type="entry name" value="Bact_Chemotaxis_CheA"/>
</dbReference>
<dbReference type="Gene3D" id="1.20.120.160">
    <property type="entry name" value="HPT domain"/>
    <property type="match status" value="1"/>
</dbReference>
<dbReference type="PROSITE" id="PS50110">
    <property type="entry name" value="RESPONSE_REGULATORY"/>
    <property type="match status" value="1"/>
</dbReference>
<evidence type="ECO:0000259" key="11">
    <source>
        <dbReference type="PROSITE" id="PS50894"/>
    </source>
</evidence>
<evidence type="ECO:0000313" key="12">
    <source>
        <dbReference type="EMBL" id="OKH21577.1"/>
    </source>
</evidence>
<reference evidence="12 13" key="1">
    <citation type="submission" date="2016-11" db="EMBL/GenBank/DDBJ databases">
        <title>Draft Genome Sequences of Nine Cyanobacterial Strains from Diverse Habitats.</title>
        <authorList>
            <person name="Zhu T."/>
            <person name="Hou S."/>
            <person name="Lu X."/>
            <person name="Hess W.R."/>
        </authorList>
    </citation>
    <scope>NUCLEOTIDE SEQUENCE [LARGE SCALE GENOMIC DNA]</scope>
    <source>
        <strain evidence="12 13">NIES-593</strain>
    </source>
</reference>
<evidence type="ECO:0000256" key="2">
    <source>
        <dbReference type="ARBA" id="ARBA00012438"/>
    </source>
</evidence>
<dbReference type="InterPro" id="IPR011006">
    <property type="entry name" value="CheY-like_superfamily"/>
</dbReference>
<dbReference type="PROSITE" id="PS50851">
    <property type="entry name" value="CHEW"/>
    <property type="match status" value="1"/>
</dbReference>